<evidence type="ECO:0000256" key="2">
    <source>
        <dbReference type="RuleBase" id="RU362097"/>
    </source>
</evidence>
<keyword evidence="3" id="KW-0175">Coiled coil</keyword>
<dbReference type="GO" id="GO:0015562">
    <property type="term" value="F:efflux transmembrane transporter activity"/>
    <property type="evidence" value="ECO:0007669"/>
    <property type="project" value="InterPro"/>
</dbReference>
<evidence type="ECO:0000256" key="3">
    <source>
        <dbReference type="SAM" id="Coils"/>
    </source>
</evidence>
<evidence type="ECO:0000313" key="4">
    <source>
        <dbReference type="EMBL" id="CAA9890145.1"/>
    </source>
</evidence>
<feature type="coiled-coil region" evidence="3">
    <location>
        <begin position="384"/>
        <end position="429"/>
    </location>
</feature>
<dbReference type="GO" id="GO:0009279">
    <property type="term" value="C:cell outer membrane"/>
    <property type="evidence" value="ECO:0007669"/>
    <property type="project" value="UniProtKB-SubCell"/>
</dbReference>
<dbReference type="PANTHER" id="PTHR30203">
    <property type="entry name" value="OUTER MEMBRANE CATION EFFLUX PROTEIN"/>
    <property type="match status" value="1"/>
</dbReference>
<evidence type="ECO:0000256" key="1">
    <source>
        <dbReference type="ARBA" id="ARBA00007613"/>
    </source>
</evidence>
<dbReference type="EMBL" id="CADCXN010000046">
    <property type="protein sequence ID" value="CAA9890145.1"/>
    <property type="molecule type" value="Genomic_DNA"/>
</dbReference>
<organism evidence="4 5">
    <name type="scientific">Candidatus Methylobacter favarea</name>
    <dbReference type="NCBI Taxonomy" id="2707345"/>
    <lineage>
        <taxon>Bacteria</taxon>
        <taxon>Pseudomonadati</taxon>
        <taxon>Pseudomonadota</taxon>
        <taxon>Gammaproteobacteria</taxon>
        <taxon>Methylococcales</taxon>
        <taxon>Methylococcaceae</taxon>
        <taxon>Methylobacter</taxon>
    </lineage>
</organism>
<comment type="similarity">
    <text evidence="1 2">Belongs to the outer membrane factor (OMF) (TC 1.B.17) family.</text>
</comment>
<keyword evidence="5" id="KW-1185">Reference proteome</keyword>
<dbReference type="InterPro" id="IPR003423">
    <property type="entry name" value="OMP_efflux"/>
</dbReference>
<dbReference type="Gene3D" id="1.20.1600.10">
    <property type="entry name" value="Outer membrane efflux proteins (OEP)"/>
    <property type="match status" value="1"/>
</dbReference>
<name>A0A8S0WZF6_9GAMM</name>
<dbReference type="NCBIfam" id="TIGR01845">
    <property type="entry name" value="outer_NodT"/>
    <property type="match status" value="1"/>
</dbReference>
<proteinExistence type="inferred from homology"/>
<comment type="subcellular location">
    <subcellularLocation>
        <location evidence="2">Cell outer membrane</location>
        <topology evidence="2">Lipid-anchor</topology>
    </subcellularLocation>
</comment>
<evidence type="ECO:0000313" key="5">
    <source>
        <dbReference type="Proteomes" id="UP000494216"/>
    </source>
</evidence>
<protein>
    <submittedName>
        <fullName evidence="4">RND efflux system, outer membrane lipoprotein, NodT family</fullName>
    </submittedName>
</protein>
<reference evidence="4 5" key="1">
    <citation type="submission" date="2020-02" db="EMBL/GenBank/DDBJ databases">
        <authorList>
            <person name="Hogendoorn C."/>
        </authorList>
    </citation>
    <scope>NUCLEOTIDE SEQUENCE [LARGE SCALE GENOMIC DNA]</scope>
    <source>
        <strain evidence="4">METHB21</strain>
    </source>
</reference>
<keyword evidence="2" id="KW-1134">Transmembrane beta strand</keyword>
<comment type="caution">
    <text evidence="4">The sequence shown here is derived from an EMBL/GenBank/DDBJ whole genome shotgun (WGS) entry which is preliminary data.</text>
</comment>
<dbReference type="Gene3D" id="2.20.200.10">
    <property type="entry name" value="Outer membrane efflux proteins (OEP)"/>
    <property type="match status" value="1"/>
</dbReference>
<sequence length="497" mass="54657">MNRGFAMHAAEFLPILLTLKKILFVAPGSGKFPARVLPAVILLSACAVGPDYKRPVMPADPAFANAAHAEFSDHSIEVDWWKLFNDWELMDLVDQTVQHNRDLKAADANLREARALYMEAGLNLLPAVTSHATYTDQRRSAAAFNNRAVFPRGLKLYNIGFDAFWELDFFGRVRRDVEASGDEVEAQEARLRDLKVSLIAEVARNYFELRGLQNQLGVAKKNAENQTQTLELTRVRLEVGRGTELDTSRAIAQLDSTLASIPPLEYSIHQAIHRLSVLTGQFPAALTQRLLQSAPLPTLPATIHIGQPADLLRRRPDIRIAERTLAASTARIGVATADLFPRVTFVGTIALEASTFSGLGAAGSDSRSVGPRISWAAFDLGRVYAQIKAADANAEANLAQYEQTVLNALEETENALVNYNRERARRELLASAAQASKKAQELARLRFKEGVSDFLTVLDTELRLLQDQDRLAQSETATATALATLYKALGGGWESKL</sequence>
<keyword evidence="2" id="KW-0812">Transmembrane</keyword>
<keyword evidence="2" id="KW-0472">Membrane</keyword>
<dbReference type="InterPro" id="IPR010131">
    <property type="entry name" value="MdtP/NodT-like"/>
</dbReference>
<dbReference type="PANTHER" id="PTHR30203:SF25">
    <property type="entry name" value="OUTER MEMBRANE PROTEIN-RELATED"/>
    <property type="match status" value="1"/>
</dbReference>
<accession>A0A8S0WZF6</accession>
<gene>
    <name evidence="4" type="ORF">METHB2_190032</name>
</gene>
<dbReference type="Proteomes" id="UP000494216">
    <property type="component" value="Unassembled WGS sequence"/>
</dbReference>
<dbReference type="Pfam" id="PF02321">
    <property type="entry name" value="OEP"/>
    <property type="match status" value="2"/>
</dbReference>
<dbReference type="AlphaFoldDB" id="A0A8S0WZF6"/>
<keyword evidence="2 4" id="KW-0449">Lipoprotein</keyword>
<dbReference type="SUPFAM" id="SSF56954">
    <property type="entry name" value="Outer membrane efflux proteins (OEP)"/>
    <property type="match status" value="1"/>
</dbReference>
<dbReference type="RefSeq" id="WP_246246901.1">
    <property type="nucleotide sequence ID" value="NZ_CADCXN010000046.1"/>
</dbReference>
<keyword evidence="2" id="KW-0564">Palmitate</keyword>